<dbReference type="PANTHER" id="PTHR22753">
    <property type="entry name" value="TRANSMEMBRANE PROTEIN 68"/>
    <property type="match status" value="1"/>
</dbReference>
<evidence type="ECO:0000256" key="1">
    <source>
        <dbReference type="SAM" id="Phobius"/>
    </source>
</evidence>
<protein>
    <recommendedName>
        <fullName evidence="3">Phospholipid/glycerol acyltransferase domain-containing protein</fullName>
    </recommendedName>
</protein>
<sequence length="387" mass="43937">LLYGPIARCRFYITFTAAHSASVQCSVRLLQLVVVHLLLHAVGLGRSCSCAQSKMDNESISHASGGLGSTLIAAVPNWFGWMHNLSLPLLVVFLLPWMYVLLILSSIPYLHLCNFLRLRFWKQSNEDEFWKAARWLMAYVWNLHSKLFHGYEVTGLEHLPETGGGALLIYYHGALPIDMYYLTAETMLKCNRLIHTVGDRFLDRIPGWRLVSRVMNVTSGSVQSCVATLRAGELLSIVEESNRIRPSGAGSQSGKLSKRRRRGWEWKQMKHSFFTQPIIPMFTVNIRECFRTVSFAKWLFVRLYSVLKVPVLPIYGGFPVKLRTVLGKPIPYDESLSPVALQERVAAAIAELVREHQRVPGDILQAIGDRFETVHAVEQREEEDTKL</sequence>
<keyword evidence="1" id="KW-0472">Membrane</keyword>
<dbReference type="EnsemblMetazoa" id="ACOM034135-RA">
    <property type="protein sequence ID" value="ACOM034135-PA.1"/>
    <property type="gene ID" value="ACOM034135"/>
</dbReference>
<accession>A0A8W7PLY3</accession>
<reference evidence="2" key="1">
    <citation type="submission" date="2022-08" db="UniProtKB">
        <authorList>
            <consortium name="EnsemblMetazoa"/>
        </authorList>
    </citation>
    <scope>IDENTIFICATION</scope>
</reference>
<keyword evidence="1" id="KW-1133">Transmembrane helix</keyword>
<feature type="transmembrane region" description="Helical" evidence="1">
    <location>
        <begin position="60"/>
        <end position="79"/>
    </location>
</feature>
<dbReference type="Proteomes" id="UP000075882">
    <property type="component" value="Unassembled WGS sequence"/>
</dbReference>
<dbReference type="VEuPathDB" id="VectorBase:ACON2_036788"/>
<proteinExistence type="predicted"/>
<evidence type="ECO:0008006" key="3">
    <source>
        <dbReference type="Google" id="ProtNLM"/>
    </source>
</evidence>
<dbReference type="CDD" id="cd07987">
    <property type="entry name" value="LPLAT_MGAT-like"/>
    <property type="match status" value="1"/>
</dbReference>
<organism evidence="2">
    <name type="scientific">Anopheles coluzzii</name>
    <name type="common">African malaria mosquito</name>
    <dbReference type="NCBI Taxonomy" id="1518534"/>
    <lineage>
        <taxon>Eukaryota</taxon>
        <taxon>Metazoa</taxon>
        <taxon>Ecdysozoa</taxon>
        <taxon>Arthropoda</taxon>
        <taxon>Hexapoda</taxon>
        <taxon>Insecta</taxon>
        <taxon>Pterygota</taxon>
        <taxon>Neoptera</taxon>
        <taxon>Endopterygota</taxon>
        <taxon>Diptera</taxon>
        <taxon>Nematocera</taxon>
        <taxon>Culicoidea</taxon>
        <taxon>Culicidae</taxon>
        <taxon>Anophelinae</taxon>
        <taxon>Anopheles</taxon>
    </lineage>
</organism>
<dbReference type="PANTHER" id="PTHR22753:SF14">
    <property type="entry name" value="MONOACYLGLYCEROL_DIACYLGLYCEROL O-ACYLTRANSFERASE"/>
    <property type="match status" value="1"/>
</dbReference>
<dbReference type="GO" id="GO:0016020">
    <property type="term" value="C:membrane"/>
    <property type="evidence" value="ECO:0007669"/>
    <property type="project" value="TreeGrafter"/>
</dbReference>
<name>A0A8W7PLY3_ANOCL</name>
<feature type="transmembrane region" description="Helical" evidence="1">
    <location>
        <begin position="29"/>
        <end position="48"/>
    </location>
</feature>
<feature type="transmembrane region" description="Helical" evidence="1">
    <location>
        <begin position="85"/>
        <end position="112"/>
    </location>
</feature>
<dbReference type="AlphaFoldDB" id="A0A8W7PLY3"/>
<evidence type="ECO:0000313" key="2">
    <source>
        <dbReference type="EnsemblMetazoa" id="ACOM034135-PA.1"/>
    </source>
</evidence>
<keyword evidence="1" id="KW-0812">Transmembrane</keyword>